<feature type="binding site" evidence="10">
    <location>
        <position position="145"/>
    </location>
    <ligand>
        <name>Mg(2+)</name>
        <dbReference type="ChEBI" id="CHEBI:18420"/>
    </ligand>
</feature>
<feature type="domain" description="Transketolase-like pyrimidine-binding" evidence="11">
    <location>
        <begin position="312"/>
        <end position="476"/>
    </location>
</feature>
<comment type="pathway">
    <text evidence="1 10">Metabolic intermediate biosynthesis; 1-deoxy-D-xylulose 5-phosphate biosynthesis; 1-deoxy-D-xylulose 5-phosphate from D-glyceraldehyde 3-phosphate and pyruvate: step 1/1.</text>
</comment>
<feature type="binding site" evidence="10">
    <location>
        <position position="73"/>
    </location>
    <ligand>
        <name>thiamine diphosphate</name>
        <dbReference type="ChEBI" id="CHEBI:58937"/>
    </ligand>
</feature>
<evidence type="ECO:0000256" key="8">
    <source>
        <dbReference type="ARBA" id="ARBA00023052"/>
    </source>
</evidence>
<dbReference type="STRING" id="649638.Trad_2602"/>
<dbReference type="HOGENOM" id="CLU_009227_1_4_0"/>
<gene>
    <name evidence="10" type="primary">dxs</name>
    <name evidence="12" type="ordered locus">Trad_2602</name>
</gene>
<evidence type="ECO:0000256" key="10">
    <source>
        <dbReference type="HAMAP-Rule" id="MF_00315"/>
    </source>
</evidence>
<name>D7CUC3_TRURR</name>
<feature type="binding site" evidence="10">
    <location>
        <begin position="114"/>
        <end position="116"/>
    </location>
    <ligand>
        <name>thiamine diphosphate</name>
        <dbReference type="ChEBI" id="CHEBI:58937"/>
    </ligand>
</feature>
<comment type="cofactor">
    <cofactor evidence="10">
        <name>thiamine diphosphate</name>
        <dbReference type="ChEBI" id="CHEBI:58937"/>
    </cofactor>
    <text evidence="10">Binds 1 thiamine pyrophosphate per subunit.</text>
</comment>
<comment type="function">
    <text evidence="10">Catalyzes the acyloin condensation reaction between C atoms 2 and 3 of pyruvate and glyceraldehyde 3-phosphate to yield 1-deoxy-D-xylulose-5-phosphate (DXP).</text>
</comment>
<dbReference type="CDD" id="cd02007">
    <property type="entry name" value="TPP_DXS"/>
    <property type="match status" value="1"/>
</dbReference>
<dbReference type="EMBL" id="CP002049">
    <property type="protein sequence ID" value="ADI15708.1"/>
    <property type="molecule type" value="Genomic_DNA"/>
</dbReference>
<organism evidence="12 13">
    <name type="scientific">Truepera radiovictrix (strain DSM 17093 / CIP 108686 / LMG 22925 / RQ-24)</name>
    <dbReference type="NCBI Taxonomy" id="649638"/>
    <lineage>
        <taxon>Bacteria</taxon>
        <taxon>Thermotogati</taxon>
        <taxon>Deinococcota</taxon>
        <taxon>Deinococci</taxon>
        <taxon>Trueperales</taxon>
        <taxon>Trueperaceae</taxon>
        <taxon>Truepera</taxon>
    </lineage>
</organism>
<dbReference type="GO" id="GO:0009228">
    <property type="term" value="P:thiamine biosynthetic process"/>
    <property type="evidence" value="ECO:0007669"/>
    <property type="project" value="UniProtKB-UniRule"/>
</dbReference>
<evidence type="ECO:0000313" key="13">
    <source>
        <dbReference type="Proteomes" id="UP000000379"/>
    </source>
</evidence>
<evidence type="ECO:0000256" key="3">
    <source>
        <dbReference type="ARBA" id="ARBA00011738"/>
    </source>
</evidence>
<dbReference type="NCBIfam" id="NF003933">
    <property type="entry name" value="PRK05444.2-2"/>
    <property type="match status" value="1"/>
</dbReference>
<evidence type="ECO:0000259" key="11">
    <source>
        <dbReference type="SMART" id="SM00861"/>
    </source>
</evidence>
<accession>D7CUC3</accession>
<dbReference type="GO" id="GO:0008661">
    <property type="term" value="F:1-deoxy-D-xylulose-5-phosphate synthase activity"/>
    <property type="evidence" value="ECO:0007669"/>
    <property type="project" value="UniProtKB-UniRule"/>
</dbReference>
<feature type="binding site" evidence="10">
    <location>
        <position position="174"/>
    </location>
    <ligand>
        <name>Mg(2+)</name>
        <dbReference type="ChEBI" id="CHEBI:18420"/>
    </ligand>
</feature>
<dbReference type="InterPro" id="IPR033248">
    <property type="entry name" value="Transketolase_C"/>
</dbReference>
<dbReference type="CDD" id="cd07033">
    <property type="entry name" value="TPP_PYR_DXS_TK_like"/>
    <property type="match status" value="1"/>
</dbReference>
<dbReference type="HAMAP" id="MF_00315">
    <property type="entry name" value="DXP_synth"/>
    <property type="match status" value="1"/>
</dbReference>
<evidence type="ECO:0000256" key="5">
    <source>
        <dbReference type="ARBA" id="ARBA00022723"/>
    </source>
</evidence>
<dbReference type="NCBIfam" id="TIGR00204">
    <property type="entry name" value="dxs"/>
    <property type="match status" value="1"/>
</dbReference>
<dbReference type="GO" id="GO:0019288">
    <property type="term" value="P:isopentenyl diphosphate biosynthetic process, methylerythritol 4-phosphate pathway"/>
    <property type="evidence" value="ECO:0007669"/>
    <property type="project" value="TreeGrafter"/>
</dbReference>
<dbReference type="InterPro" id="IPR005475">
    <property type="entry name" value="Transketolase-like_Pyr-bd"/>
</dbReference>
<evidence type="ECO:0000256" key="7">
    <source>
        <dbReference type="ARBA" id="ARBA00022977"/>
    </source>
</evidence>
<reference evidence="12 13" key="2">
    <citation type="journal article" date="2011" name="Stand. Genomic Sci.">
        <title>Complete genome sequence of Truepera radiovictrix type strain (RQ-24).</title>
        <authorList>
            <person name="Ivanova N."/>
            <person name="Rohde C."/>
            <person name="Munk C."/>
            <person name="Nolan M."/>
            <person name="Lucas S."/>
            <person name="Del Rio T.G."/>
            <person name="Tice H."/>
            <person name="Deshpande S."/>
            <person name="Cheng J.F."/>
            <person name="Tapia R."/>
            <person name="Han C."/>
            <person name="Goodwin L."/>
            <person name="Pitluck S."/>
            <person name="Liolios K."/>
            <person name="Mavromatis K."/>
            <person name="Mikhailova N."/>
            <person name="Pati A."/>
            <person name="Chen A."/>
            <person name="Palaniappan K."/>
            <person name="Land M."/>
            <person name="Hauser L."/>
            <person name="Chang Y.J."/>
            <person name="Jeffries C.D."/>
            <person name="Brambilla E."/>
            <person name="Rohde M."/>
            <person name="Goker M."/>
            <person name="Tindall B.J."/>
            <person name="Woyke T."/>
            <person name="Bristow J."/>
            <person name="Eisen J.A."/>
            <person name="Markowitz V."/>
            <person name="Hugenholtz P."/>
            <person name="Kyrpides N.C."/>
            <person name="Klenk H.P."/>
            <person name="Lapidus A."/>
        </authorList>
    </citation>
    <scope>NUCLEOTIDE SEQUENCE [LARGE SCALE GENOMIC DNA]</scope>
    <source>
        <strain evidence="13">DSM 17093 / CIP 108686 / LMG 22925 / RQ-24</strain>
    </source>
</reference>
<dbReference type="GO" id="GO:0030976">
    <property type="term" value="F:thiamine pyrophosphate binding"/>
    <property type="evidence" value="ECO:0007669"/>
    <property type="project" value="UniProtKB-UniRule"/>
</dbReference>
<evidence type="ECO:0000256" key="2">
    <source>
        <dbReference type="ARBA" id="ARBA00011081"/>
    </source>
</evidence>
<dbReference type="SUPFAM" id="SSF52922">
    <property type="entry name" value="TK C-terminal domain-like"/>
    <property type="match status" value="1"/>
</dbReference>
<dbReference type="GO" id="GO:0005829">
    <property type="term" value="C:cytosol"/>
    <property type="evidence" value="ECO:0007669"/>
    <property type="project" value="TreeGrafter"/>
</dbReference>
<proteinExistence type="inferred from homology"/>
<dbReference type="OrthoDB" id="9803371at2"/>
<comment type="similarity">
    <text evidence="2 10">Belongs to the transketolase family. DXPS subfamily.</text>
</comment>
<dbReference type="GO" id="GO:0000287">
    <property type="term" value="F:magnesium ion binding"/>
    <property type="evidence" value="ECO:0007669"/>
    <property type="project" value="UniProtKB-UniRule"/>
</dbReference>
<dbReference type="eggNOG" id="COG1154">
    <property type="taxonomic scope" value="Bacteria"/>
</dbReference>
<keyword evidence="7 10" id="KW-0784">Thiamine biosynthesis</keyword>
<keyword evidence="5 10" id="KW-0479">Metal-binding</keyword>
<comment type="cofactor">
    <cofactor evidence="10">
        <name>Mg(2+)</name>
        <dbReference type="ChEBI" id="CHEBI:18420"/>
    </cofactor>
    <text evidence="10">Binds 1 Mg(2+) ion per subunit.</text>
</comment>
<evidence type="ECO:0000256" key="9">
    <source>
        <dbReference type="ARBA" id="ARBA00023229"/>
    </source>
</evidence>
<dbReference type="SUPFAM" id="SSF52518">
    <property type="entry name" value="Thiamin diphosphate-binding fold (THDP-binding)"/>
    <property type="match status" value="2"/>
</dbReference>
<feature type="binding site" evidence="10">
    <location>
        <begin position="146"/>
        <end position="147"/>
    </location>
    <ligand>
        <name>thiamine diphosphate</name>
        <dbReference type="ChEBI" id="CHEBI:58937"/>
    </ligand>
</feature>
<evidence type="ECO:0000256" key="4">
    <source>
        <dbReference type="ARBA" id="ARBA00022679"/>
    </source>
</evidence>
<dbReference type="KEGG" id="tra:Trad_2602"/>
<dbReference type="InterPro" id="IPR029061">
    <property type="entry name" value="THDP-binding"/>
</dbReference>
<dbReference type="InterPro" id="IPR005477">
    <property type="entry name" value="Dxylulose-5-P_synthase"/>
</dbReference>
<keyword evidence="13" id="KW-1185">Reference proteome</keyword>
<dbReference type="GO" id="GO:0016114">
    <property type="term" value="P:terpenoid biosynthetic process"/>
    <property type="evidence" value="ECO:0007669"/>
    <property type="project" value="UniProtKB-UniRule"/>
</dbReference>
<protein>
    <recommendedName>
        <fullName evidence="10">1-deoxy-D-xylulose-5-phosphate synthase</fullName>
        <ecNumber evidence="10">2.2.1.7</ecNumber>
    </recommendedName>
    <alternativeName>
        <fullName evidence="10">1-deoxyxylulose-5-phosphate synthase</fullName>
        <shortName evidence="10">DXP synthase</shortName>
        <shortName evidence="10">DXPS</shortName>
    </alternativeName>
</protein>
<dbReference type="Gene3D" id="3.40.50.920">
    <property type="match status" value="1"/>
</dbReference>
<dbReference type="EC" id="2.2.1.7" evidence="10"/>
<dbReference type="PANTHER" id="PTHR43322:SF5">
    <property type="entry name" value="1-DEOXY-D-XYLULOSE-5-PHOSPHATE SYNTHASE, CHLOROPLASTIC"/>
    <property type="match status" value="1"/>
</dbReference>
<dbReference type="InterPro" id="IPR009014">
    <property type="entry name" value="Transketo_C/PFOR_II"/>
</dbReference>
<dbReference type="RefSeq" id="WP_013179069.1">
    <property type="nucleotide sequence ID" value="NC_014221.1"/>
</dbReference>
<comment type="catalytic activity">
    <reaction evidence="10">
        <text>D-glyceraldehyde 3-phosphate + pyruvate + H(+) = 1-deoxy-D-xylulose 5-phosphate + CO2</text>
        <dbReference type="Rhea" id="RHEA:12605"/>
        <dbReference type="ChEBI" id="CHEBI:15361"/>
        <dbReference type="ChEBI" id="CHEBI:15378"/>
        <dbReference type="ChEBI" id="CHEBI:16526"/>
        <dbReference type="ChEBI" id="CHEBI:57792"/>
        <dbReference type="ChEBI" id="CHEBI:59776"/>
        <dbReference type="EC" id="2.2.1.7"/>
    </reaction>
</comment>
<keyword evidence="8 10" id="KW-0786">Thiamine pyrophosphate</keyword>
<dbReference type="PANTHER" id="PTHR43322">
    <property type="entry name" value="1-D-DEOXYXYLULOSE 5-PHOSPHATE SYNTHASE-RELATED"/>
    <property type="match status" value="1"/>
</dbReference>
<dbReference type="SMART" id="SM00861">
    <property type="entry name" value="Transket_pyr"/>
    <property type="match status" value="1"/>
</dbReference>
<evidence type="ECO:0000256" key="1">
    <source>
        <dbReference type="ARBA" id="ARBA00004980"/>
    </source>
</evidence>
<dbReference type="UniPathway" id="UPA00064">
    <property type="reaction ID" value="UER00091"/>
</dbReference>
<dbReference type="Pfam" id="PF02779">
    <property type="entry name" value="Transket_pyr"/>
    <property type="match status" value="1"/>
</dbReference>
<evidence type="ECO:0000313" key="12">
    <source>
        <dbReference type="EMBL" id="ADI15708.1"/>
    </source>
</evidence>
<feature type="binding site" evidence="10">
    <location>
        <position position="174"/>
    </location>
    <ligand>
        <name>thiamine diphosphate</name>
        <dbReference type="ChEBI" id="CHEBI:58937"/>
    </ligand>
</feature>
<feature type="binding site" evidence="10">
    <location>
        <position position="284"/>
    </location>
    <ligand>
        <name>thiamine diphosphate</name>
        <dbReference type="ChEBI" id="CHEBI:58937"/>
    </ligand>
</feature>
<sequence length="626" mass="67121">MGVLERVNSTDDVSALSRDELHALAAELRSEIIRVCSLGGGHLASSLGAVELTVALHHLYDTARDRIVWDVGHQTYGHKIITGRKDRIDTIRQPGGLAGFTTSSESPHDALTVGHASTSLAAALGMALARDARGDDYSIVAVIGDGALTGGMALAALNQIGHVKPKMTIVLNDNEMSISENVGALNTFMRSLQVQPWLHEVEAQGKRTLGQISQTLVDLGSRAKKAARRFFDPNSANPFHAMGVRYVGPIDGHDIDQLLYYLAHVQELSGPTMLHIVTKKGKGYKIAESDPIYWHGPPKFDASKPVAASKGYTWSSAFGDAACALSSADDRVWVITPAMREGSGLVAYSQKHPERYLDVGIAEDVAVTTAAGLALRGEKPIVAIYSTFLQRGFDQVIHDVCLENLDVVFAIDRAGLVGGDGMTHQGVYDLAYLRALPNMSVAMPKDVPEMRAMLKTALKLGGPKAVRWPRGKATPAPEAPVAAWEELTWGSWEVLKEGSRAFILALGPTVGYALQATADLPEVGVVNARFVKPLDEALLERLARRAEVLITAEDHVLMGGLGSAVAETLVDKGLRVPLHRLGIPDVHVPHGDPAAQHEAFGYGPRALRRTLEALGLAQPTLLEASD</sequence>
<reference evidence="13" key="1">
    <citation type="submission" date="2010-05" db="EMBL/GenBank/DDBJ databases">
        <title>The complete genome of Truepera radiovictris DSM 17093.</title>
        <authorList>
            <consortium name="US DOE Joint Genome Institute (JGI-PGF)"/>
            <person name="Lucas S."/>
            <person name="Copeland A."/>
            <person name="Lapidus A."/>
            <person name="Glavina del Rio T."/>
            <person name="Dalin E."/>
            <person name="Tice H."/>
            <person name="Bruce D."/>
            <person name="Goodwin L."/>
            <person name="Pitluck S."/>
            <person name="Kyrpides N."/>
            <person name="Mavromatis K."/>
            <person name="Ovchinnikova G."/>
            <person name="Munk A.C."/>
            <person name="Detter J.C."/>
            <person name="Han C."/>
            <person name="Tapia R."/>
            <person name="Land M."/>
            <person name="Hauser L."/>
            <person name="Markowitz V."/>
            <person name="Cheng J.-F."/>
            <person name="Hugenholtz P."/>
            <person name="Woyke T."/>
            <person name="Wu D."/>
            <person name="Tindall B."/>
            <person name="Pomrenke H.G."/>
            <person name="Brambilla E."/>
            <person name="Klenk H.-P."/>
            <person name="Eisen J.A."/>
        </authorList>
    </citation>
    <scope>NUCLEOTIDE SEQUENCE [LARGE SCALE GENOMIC DNA]</scope>
    <source>
        <strain evidence="13">DSM 17093 / CIP 108686 / LMG 22925 / RQ-24</strain>
    </source>
</reference>
<keyword evidence="9 10" id="KW-0414">Isoprene biosynthesis</keyword>
<comment type="subunit">
    <text evidence="3 10">Homodimer.</text>
</comment>
<dbReference type="AlphaFoldDB" id="D7CUC3"/>
<dbReference type="Gene3D" id="3.40.50.970">
    <property type="match status" value="2"/>
</dbReference>
<keyword evidence="6 10" id="KW-0460">Magnesium</keyword>
<evidence type="ECO:0000256" key="6">
    <source>
        <dbReference type="ARBA" id="ARBA00022842"/>
    </source>
</evidence>
<dbReference type="Proteomes" id="UP000000379">
    <property type="component" value="Chromosome"/>
</dbReference>
<dbReference type="Pfam" id="PF13292">
    <property type="entry name" value="DXP_synthase_N"/>
    <property type="match status" value="1"/>
</dbReference>
<keyword evidence="4 10" id="KW-0808">Transferase</keyword>
<dbReference type="Pfam" id="PF02780">
    <property type="entry name" value="Transketolase_C"/>
    <property type="match status" value="1"/>
</dbReference>
<feature type="binding site" evidence="10">
    <location>
        <position position="363"/>
    </location>
    <ligand>
        <name>thiamine diphosphate</name>
        <dbReference type="ChEBI" id="CHEBI:58937"/>
    </ligand>
</feature>